<accession>A0ABP7J9R7</accession>
<dbReference type="RefSeq" id="WP_275777283.1">
    <property type="nucleotide sequence ID" value="NZ_BAABDE010000034.1"/>
</dbReference>
<comment type="caution">
    <text evidence="1">The sequence shown here is derived from an EMBL/GenBank/DDBJ whole genome shotgun (WGS) entry which is preliminary data.</text>
</comment>
<reference evidence="2" key="1">
    <citation type="journal article" date="2019" name="Int. J. Syst. Evol. Microbiol.">
        <title>The Global Catalogue of Microorganisms (GCM) 10K type strain sequencing project: providing services to taxonomists for standard genome sequencing and annotation.</title>
        <authorList>
            <consortium name="The Broad Institute Genomics Platform"/>
            <consortium name="The Broad Institute Genome Sequencing Center for Infectious Disease"/>
            <person name="Wu L."/>
            <person name="Ma J."/>
        </authorList>
    </citation>
    <scope>NUCLEOTIDE SEQUENCE [LARGE SCALE GENOMIC DNA]</scope>
    <source>
        <strain evidence="2">JCM 17138</strain>
    </source>
</reference>
<name>A0ABP7J9R7_9ACTN</name>
<gene>
    <name evidence="1" type="ORF">GCM10022403_083640</name>
</gene>
<organism evidence="1 2">
    <name type="scientific">Streptomyces coacervatus</name>
    <dbReference type="NCBI Taxonomy" id="647381"/>
    <lineage>
        <taxon>Bacteria</taxon>
        <taxon>Bacillati</taxon>
        <taxon>Actinomycetota</taxon>
        <taxon>Actinomycetes</taxon>
        <taxon>Kitasatosporales</taxon>
        <taxon>Streptomycetaceae</taxon>
        <taxon>Streptomyces</taxon>
    </lineage>
</organism>
<dbReference type="Pfam" id="PF19979">
    <property type="entry name" value="DUF6415"/>
    <property type="match status" value="1"/>
</dbReference>
<proteinExistence type="predicted"/>
<dbReference type="EMBL" id="BAABDE010000034">
    <property type="protein sequence ID" value="GAA3838421.1"/>
    <property type="molecule type" value="Genomic_DNA"/>
</dbReference>
<evidence type="ECO:0000313" key="1">
    <source>
        <dbReference type="EMBL" id="GAA3838421.1"/>
    </source>
</evidence>
<dbReference type="Proteomes" id="UP001501009">
    <property type="component" value="Unassembled WGS sequence"/>
</dbReference>
<evidence type="ECO:0000313" key="2">
    <source>
        <dbReference type="Proteomes" id="UP001501009"/>
    </source>
</evidence>
<keyword evidence="2" id="KW-1185">Reference proteome</keyword>
<sequence length="230" mass="24822">MISNAEDITWATGMRLTPAGIDWDAVRVGRYLGVQAIERIAQPGAVAVDPACAEPVLYFLLPPGSTEGWDVPHTRRLGTHAYVVLPPAGKDSPPGPYWLVPPKRGITRAATLRRALEEILHVAASPAGMLTVARHLIADDAELPERQAMLSLMLDLRGYLTALIPEIEDRSNRPGVQVTVSAPATAGVEEARRRLGLAVGSTFTSETRYAQGLARSVEALLVHKARLDEL</sequence>
<protein>
    <submittedName>
        <fullName evidence="1">Uncharacterized protein</fullName>
    </submittedName>
</protein>
<dbReference type="InterPro" id="IPR046300">
    <property type="entry name" value="DUF6415"/>
</dbReference>